<evidence type="ECO:0000256" key="7">
    <source>
        <dbReference type="ARBA" id="ARBA00022843"/>
    </source>
</evidence>
<feature type="compositionally biased region" description="Basic and acidic residues" evidence="19">
    <location>
        <begin position="53"/>
        <end position="67"/>
    </location>
</feature>
<comment type="function">
    <text evidence="13">Constitutes the active part of the CARD8 inflammasome. In absence of pathogens and other damage-associated signals, interacts with the N-terminal part of CARD8 (Caspase recruitment domain-containing protein 8, N-terminus), preventing activation of the CARD8 inflammasome. In response to pathogen-associated signals, the N-terminal part of CARD8 is degraded by the proteasome, releasing this form, which polymerizes to form the CARD8 inflammasome complex: the CARD8 inflammasome complex then directly recruits pro-caspase-1 (proCASP1) and promotes caspase-1 (CASP1) activation, leading to gasdermin-D (GSDMD) cleavage and subsequent pyroptosis.</text>
</comment>
<evidence type="ECO:0000256" key="14">
    <source>
        <dbReference type="ARBA" id="ARBA00060341"/>
    </source>
</evidence>
<evidence type="ECO:0000256" key="5">
    <source>
        <dbReference type="ARBA" id="ARBA00022670"/>
    </source>
</evidence>
<dbReference type="GO" id="GO:0072559">
    <property type="term" value="C:NLRP3 inflammasome complex"/>
    <property type="evidence" value="ECO:0007669"/>
    <property type="project" value="TreeGrafter"/>
</dbReference>
<keyword evidence="10" id="KW-1271">Inflammasome</keyword>
<evidence type="ECO:0000313" key="23">
    <source>
        <dbReference type="Proteomes" id="UP000475037"/>
    </source>
</evidence>
<dbReference type="Gene3D" id="1.10.533.10">
    <property type="entry name" value="Death Domain, Fas"/>
    <property type="match status" value="1"/>
</dbReference>
<dbReference type="PROSITE" id="PS50209">
    <property type="entry name" value="CARD"/>
    <property type="match status" value="1"/>
</dbReference>
<dbReference type="GO" id="GO:0006954">
    <property type="term" value="P:inflammatory response"/>
    <property type="evidence" value="ECO:0007669"/>
    <property type="project" value="UniProtKB-KW"/>
</dbReference>
<feature type="non-terminal residue" evidence="22">
    <location>
        <position position="483"/>
    </location>
</feature>
<feature type="domain" description="FIIND" evidence="21">
    <location>
        <begin position="105"/>
        <end position="390"/>
    </location>
</feature>
<comment type="caution">
    <text evidence="22">The sequence shown here is derived from an EMBL/GenBank/DDBJ whole genome shotgun (WGS) entry which is preliminary data.</text>
</comment>
<evidence type="ECO:0000256" key="19">
    <source>
        <dbReference type="SAM" id="MobiDB-lite"/>
    </source>
</evidence>
<evidence type="ECO:0000256" key="15">
    <source>
        <dbReference type="ARBA" id="ARBA00061901"/>
    </source>
</evidence>
<evidence type="ECO:0000256" key="8">
    <source>
        <dbReference type="ARBA" id="ARBA00022859"/>
    </source>
</evidence>
<dbReference type="GO" id="GO:0005634">
    <property type="term" value="C:nucleus"/>
    <property type="evidence" value="ECO:0007669"/>
    <property type="project" value="UniProtKB-SubCell"/>
</dbReference>
<keyword evidence="9" id="KW-0395">Inflammatory response</keyword>
<keyword evidence="6" id="KW-0378">Hydrolase</keyword>
<evidence type="ECO:0000256" key="4">
    <source>
        <dbReference type="ARBA" id="ARBA00022588"/>
    </source>
</evidence>
<dbReference type="Pfam" id="PF23679">
    <property type="entry name" value="UPA-FIIND"/>
    <property type="match status" value="1"/>
</dbReference>
<evidence type="ECO:0000256" key="1">
    <source>
        <dbReference type="ARBA" id="ARBA00004110"/>
    </source>
</evidence>
<dbReference type="Pfam" id="PF13553">
    <property type="entry name" value="FIIND"/>
    <property type="match status" value="1"/>
</dbReference>
<proteinExistence type="predicted"/>
<dbReference type="GO" id="GO:0045087">
    <property type="term" value="P:innate immune response"/>
    <property type="evidence" value="ECO:0007669"/>
    <property type="project" value="UniProtKB-KW"/>
</dbReference>
<evidence type="ECO:0000256" key="12">
    <source>
        <dbReference type="ARBA" id="ARBA00053489"/>
    </source>
</evidence>
<keyword evidence="3" id="KW-0963">Cytoplasm</keyword>
<dbReference type="GO" id="GO:0043122">
    <property type="term" value="P:regulation of canonical NF-kappaB signal transduction"/>
    <property type="evidence" value="ECO:0007669"/>
    <property type="project" value="TreeGrafter"/>
</dbReference>
<comment type="subunit">
    <text evidence="16">Interacts with the C-terminal part of CARD8 (Caspase recruitment domain-containing protein 8, C-terminus) in absence of pathogens and other damage-associated signals.</text>
</comment>
<dbReference type="PANTHER" id="PTHR46985">
    <property type="entry name" value="NACHT, LRR AND PYD DOMAINS-CONTAINING PROTEIN 1"/>
    <property type="match status" value="1"/>
</dbReference>
<keyword evidence="23" id="KW-1185">Reference proteome</keyword>
<evidence type="ECO:0000259" key="21">
    <source>
        <dbReference type="PROSITE" id="PS51830"/>
    </source>
</evidence>
<comment type="function">
    <text evidence="14">Constitutes the precursor of the CARD8 inflammasome, which mediates autoproteolytic processing within the FIIND domain to generate the N-terminal and C-terminal parts, which are associated non-covalently in absence of pathogens and other damage-associated signals.</text>
</comment>
<dbReference type="Proteomes" id="UP000475037">
    <property type="component" value="Unassembled WGS sequence"/>
</dbReference>
<evidence type="ECO:0000256" key="3">
    <source>
        <dbReference type="ARBA" id="ARBA00022490"/>
    </source>
</evidence>
<evidence type="ECO:0000256" key="16">
    <source>
        <dbReference type="ARBA" id="ARBA00064564"/>
    </source>
</evidence>
<keyword evidence="11" id="KW-0539">Nucleus</keyword>
<keyword evidence="5" id="KW-0645">Protease</keyword>
<dbReference type="Pfam" id="PF00619">
    <property type="entry name" value="CARD"/>
    <property type="match status" value="1"/>
</dbReference>
<feature type="region of interest" description="Disordered" evidence="19">
    <location>
        <begin position="53"/>
        <end position="75"/>
    </location>
</feature>
<accession>A0A6G1A9K8</accession>
<feature type="domain" description="CARD" evidence="20">
    <location>
        <begin position="397"/>
        <end position="480"/>
    </location>
</feature>
<dbReference type="InterPro" id="IPR051249">
    <property type="entry name" value="NLRP_Inflammasome"/>
</dbReference>
<evidence type="ECO:0000256" key="17">
    <source>
        <dbReference type="ARBA" id="ARBA00064718"/>
    </source>
</evidence>
<dbReference type="InterPro" id="IPR025307">
    <property type="entry name" value="FIIND_dom"/>
</dbReference>
<comment type="subcellular location">
    <subcellularLocation>
        <location evidence="1">Inflammasome</location>
    </subcellularLocation>
    <subcellularLocation>
        <location evidence="2">Nucleus</location>
    </subcellularLocation>
</comment>
<keyword evidence="4" id="KW-0399">Innate immunity</keyword>
<comment type="subunit">
    <text evidence="17">Interacts with the N-terminal part of CARD8 (Caspase recruitment domain-containing protein 8, N-terminus) in absence of pathogens and other damage-associated signals. Homomultimer; forms the CARD8 inflammasome polymeric complex, a filament composed of homopolymers of this form in response to pathogens and other damage-associated signals. The CARD8 inflammasome polymeric complex directly recruits pro-caspase-1 (proCASP1) independently of PYCARD/ASC. Interacts (via CARD domain) with CASP1 (via CARD domain); leading to CASP1 activation.</text>
</comment>
<dbReference type="InterPro" id="IPR011029">
    <property type="entry name" value="DEATH-like_dom_sf"/>
</dbReference>
<dbReference type="CDD" id="cd01671">
    <property type="entry name" value="CARD"/>
    <property type="match status" value="1"/>
</dbReference>
<comment type="function">
    <text evidence="12">Regulatory part that prevents formation of the CARD8 inflammasome: in absence of pathogens and other damage-associated signals, interacts with the C-terminal part of CARD8 (Caspase recruitment domain-containing protein 8, C-terminus), preventing activation of the CARD8 inflammasome. In response to pathogen-associated signals, this part is ubiquitinated by the N-end rule pathway and degraded by the proteasome, releasing the cleaved C-terminal part of the protein, which polymerizes and forms the CARD8 inflammasome.</text>
</comment>
<name>A0A6G1A9K8_CROCR</name>
<gene>
    <name evidence="22" type="primary">Card8</name>
    <name evidence="22" type="ORF">FOF47_R15195</name>
</gene>
<dbReference type="AlphaFoldDB" id="A0A6G1A9K8"/>
<keyword evidence="8" id="KW-0391">Immunity</keyword>
<evidence type="ECO:0000259" key="20">
    <source>
        <dbReference type="PROSITE" id="PS50209"/>
    </source>
</evidence>
<protein>
    <recommendedName>
        <fullName evidence="18">Caspase recruitment domain-containing protein 8</fullName>
    </recommendedName>
</protein>
<feature type="non-terminal residue" evidence="22">
    <location>
        <position position="1"/>
    </location>
</feature>
<keyword evidence="7" id="KW-0832">Ubl conjugation</keyword>
<comment type="subunit">
    <text evidence="15">Interacts with DPP9; leading to inhibit activation of the inflammasome. DPP9 acts via formation of a ternary complex, composed of a DPP9 homodimer, one full-length CARD8 protein, and one cleaved C-terminus of CARD8 (Caspase recruitment domain-containing protein 8, C-terminus). Interacts with DPP8; leading to inhibit activation of the inflammasome, probably via formation of a ternary complex with DPP8. Interacts with NLRP3. Interacts with IKBKG/NEMO. Interacts with DRAL. Binds to caspase-1 (CASP1), CARD16/pseudo-ICE and CARD18/ICEBERG. Interacts with NLRP2 (via NACHT domain).</text>
</comment>
<evidence type="ECO:0000256" key="2">
    <source>
        <dbReference type="ARBA" id="ARBA00004123"/>
    </source>
</evidence>
<dbReference type="PROSITE" id="PS51830">
    <property type="entry name" value="FIIND"/>
    <property type="match status" value="1"/>
</dbReference>
<evidence type="ECO:0000256" key="9">
    <source>
        <dbReference type="ARBA" id="ARBA00023198"/>
    </source>
</evidence>
<dbReference type="InterPro" id="IPR001315">
    <property type="entry name" value="CARD"/>
</dbReference>
<evidence type="ECO:0000256" key="18">
    <source>
        <dbReference type="ARBA" id="ARBA00072285"/>
    </source>
</evidence>
<dbReference type="PANTHER" id="PTHR46985:SF4">
    <property type="entry name" value="CASPASE RECRUITMENT DOMAIN-CONTAINING PROTEIN 8"/>
    <property type="match status" value="1"/>
</dbReference>
<dbReference type="GO" id="GO:0008233">
    <property type="term" value="F:peptidase activity"/>
    <property type="evidence" value="ECO:0007669"/>
    <property type="project" value="UniProtKB-KW"/>
</dbReference>
<dbReference type="GO" id="GO:0006508">
    <property type="term" value="P:proteolysis"/>
    <property type="evidence" value="ECO:0007669"/>
    <property type="project" value="UniProtKB-KW"/>
</dbReference>
<dbReference type="GO" id="GO:0008656">
    <property type="term" value="F:cysteine-type endopeptidase activator activity involved in apoptotic process"/>
    <property type="evidence" value="ECO:0007669"/>
    <property type="project" value="TreeGrafter"/>
</dbReference>
<evidence type="ECO:0000256" key="13">
    <source>
        <dbReference type="ARBA" id="ARBA00056714"/>
    </source>
</evidence>
<organism evidence="22 23">
    <name type="scientific">Crocuta crocuta</name>
    <name type="common">Spotted hyena</name>
    <dbReference type="NCBI Taxonomy" id="9678"/>
    <lineage>
        <taxon>Eukaryota</taxon>
        <taxon>Metazoa</taxon>
        <taxon>Chordata</taxon>
        <taxon>Craniata</taxon>
        <taxon>Vertebrata</taxon>
        <taxon>Euteleostomi</taxon>
        <taxon>Mammalia</taxon>
        <taxon>Eutheria</taxon>
        <taxon>Laurasiatheria</taxon>
        <taxon>Carnivora</taxon>
        <taxon>Feliformia</taxon>
        <taxon>Hyaenidae</taxon>
        <taxon>Crocuta</taxon>
    </lineage>
</organism>
<evidence type="ECO:0000256" key="10">
    <source>
        <dbReference type="ARBA" id="ARBA00023233"/>
    </source>
</evidence>
<sequence>SGIGDASHPSSSAVQLHNNRLSTFSENEVYYDVTISEEPLYISALGTKSCEKEDSKAPVRSKSEHQESLQSQESEDTCWEEKSVVPLLVAKLYSGTNPACKSNRFLGPEGNVDIESIDKSAKRYSVHFPAAGFYLWPETGLGFLVTAAVTVRITFNSWGRHLDLELQHHEQWMVGGPLFDISVEPEGFIAEIHLPHVISLPANEVDLSWFQVAHFKDEGMVLEPPAQVQPFYAVLENPSFSLMGILLRFARGTGLSVPITSTALIYYHFYPEDVIFHLYLIPSDSLLTMAIDEEEAKFQGVRLQTSPPADPLNFGSCYIVSGSPHLEIIGKELKLSYRSPGEIQVFSKVYAGRMKEPIILKITEKRHKTLVWQILVKPVELRFGATSAPPPLSAVAFMKEHRRQLRARMGDLNGILDDLQDSEVLSEEEKELVQQWPTQQRRNETLLKMVEKKGPQVQEIFLKSFSKRDPYLMSYLSQQSLRQ</sequence>
<evidence type="ECO:0000256" key="11">
    <source>
        <dbReference type="ARBA" id="ARBA00023242"/>
    </source>
</evidence>
<evidence type="ECO:0000313" key="22">
    <source>
        <dbReference type="EMBL" id="KAF0872436.1"/>
    </source>
</evidence>
<evidence type="ECO:0000256" key="6">
    <source>
        <dbReference type="ARBA" id="ARBA00022801"/>
    </source>
</evidence>
<dbReference type="FunFam" id="1.10.533.10:FF:000090">
    <property type="entry name" value="Caspase recruitment domain family member 8"/>
    <property type="match status" value="1"/>
</dbReference>
<dbReference type="EMBL" id="VOAJ01006359">
    <property type="protein sequence ID" value="KAF0872436.1"/>
    <property type="molecule type" value="Genomic_DNA"/>
</dbReference>
<dbReference type="SUPFAM" id="SSF47986">
    <property type="entry name" value="DEATH domain"/>
    <property type="match status" value="1"/>
</dbReference>
<dbReference type="GO" id="GO:0042981">
    <property type="term" value="P:regulation of apoptotic process"/>
    <property type="evidence" value="ECO:0007669"/>
    <property type="project" value="InterPro"/>
</dbReference>
<reference evidence="22 23" key="1">
    <citation type="submission" date="2019-11" db="EMBL/GenBank/DDBJ databases">
        <authorList>
            <person name="Yang C."/>
            <person name="Li F."/>
        </authorList>
    </citation>
    <scope>NUCLEOTIDE SEQUENCE [LARGE SCALE GENOMIC DNA]</scope>
    <source>
        <strain evidence="22">KB4526</strain>
        <tissue evidence="22">Muscle</tissue>
    </source>
</reference>